<keyword evidence="2" id="KW-1185">Reference proteome</keyword>
<evidence type="ECO:0000313" key="2">
    <source>
        <dbReference type="Proteomes" id="UP000594638"/>
    </source>
</evidence>
<dbReference type="EMBL" id="CACTIH010007260">
    <property type="protein sequence ID" value="CAA3006491.1"/>
    <property type="molecule type" value="Genomic_DNA"/>
</dbReference>
<gene>
    <name evidence="1" type="ORF">OLEA9_A114115</name>
</gene>
<sequence length="260" mass="28397">MSTCAAAADFETLATCGSATCCPTGEQAIANEESGRPIMSAIDTFRLAAAHAGALVPFGRPLITRTRGPARTAASECARRRNQTNARRPWRGAFQIDLTARFIPRASSRIESNQASRRRRRRCCCRCRACAWGCKWRSGRYAICDLRTPLSSGAARGGRASSCAARPLAIVVPENHTQRRGCPIEGHLVGVVNEGHMLFRACCSNQTATATATMPRENKRARRALPLPVRRAQNIISCRSAEQHRQQWPDAAAQLLLIEA</sequence>
<organism evidence="1 2">
    <name type="scientific">Olea europaea subsp. europaea</name>
    <dbReference type="NCBI Taxonomy" id="158383"/>
    <lineage>
        <taxon>Eukaryota</taxon>
        <taxon>Viridiplantae</taxon>
        <taxon>Streptophyta</taxon>
        <taxon>Embryophyta</taxon>
        <taxon>Tracheophyta</taxon>
        <taxon>Spermatophyta</taxon>
        <taxon>Magnoliopsida</taxon>
        <taxon>eudicotyledons</taxon>
        <taxon>Gunneridae</taxon>
        <taxon>Pentapetalae</taxon>
        <taxon>asterids</taxon>
        <taxon>lamiids</taxon>
        <taxon>Lamiales</taxon>
        <taxon>Oleaceae</taxon>
        <taxon>Oleeae</taxon>
        <taxon>Olea</taxon>
    </lineage>
</organism>
<dbReference type="Gramene" id="OE9A114115T1">
    <property type="protein sequence ID" value="OE9A114115C1"/>
    <property type="gene ID" value="OE9A114115"/>
</dbReference>
<name>A0A8S0TMB1_OLEEU</name>
<dbReference type="Proteomes" id="UP000594638">
    <property type="component" value="Unassembled WGS sequence"/>
</dbReference>
<comment type="caution">
    <text evidence="1">The sequence shown here is derived from an EMBL/GenBank/DDBJ whole genome shotgun (WGS) entry which is preliminary data.</text>
</comment>
<evidence type="ECO:0000313" key="1">
    <source>
        <dbReference type="EMBL" id="CAA3006491.1"/>
    </source>
</evidence>
<accession>A0A8S0TMB1</accession>
<proteinExistence type="predicted"/>
<dbReference type="AlphaFoldDB" id="A0A8S0TMB1"/>
<protein>
    <submittedName>
        <fullName evidence="1">Uncharacterized protein</fullName>
    </submittedName>
</protein>
<reference evidence="1 2" key="1">
    <citation type="submission" date="2019-12" db="EMBL/GenBank/DDBJ databases">
        <authorList>
            <person name="Alioto T."/>
            <person name="Alioto T."/>
            <person name="Gomez Garrido J."/>
        </authorList>
    </citation>
    <scope>NUCLEOTIDE SEQUENCE [LARGE SCALE GENOMIC DNA]</scope>
</reference>